<dbReference type="Gene3D" id="3.10.129.10">
    <property type="entry name" value="Hotdog Thioesterase"/>
    <property type="match status" value="1"/>
</dbReference>
<dbReference type="InterPro" id="IPR022002">
    <property type="entry name" value="ChsH2_Znr"/>
</dbReference>
<evidence type="ECO:0000313" key="5">
    <source>
        <dbReference type="Proteomes" id="UP001500886"/>
    </source>
</evidence>
<dbReference type="InterPro" id="IPR012340">
    <property type="entry name" value="NA-bd_OB-fold"/>
</dbReference>
<gene>
    <name evidence="4" type="primary">chsH2</name>
    <name evidence="4" type="ORF">GCM10010315_06840</name>
</gene>
<evidence type="ECO:0000259" key="1">
    <source>
        <dbReference type="Pfam" id="PF01796"/>
    </source>
</evidence>
<organism evidence="4 5">
    <name type="scientific">Streptomyces luteosporeus</name>
    <dbReference type="NCBI Taxonomy" id="173856"/>
    <lineage>
        <taxon>Bacteria</taxon>
        <taxon>Bacillati</taxon>
        <taxon>Actinomycetota</taxon>
        <taxon>Actinomycetes</taxon>
        <taxon>Kitasatosporales</taxon>
        <taxon>Streptomycetaceae</taxon>
        <taxon>Streptomyces</taxon>
    </lineage>
</organism>
<dbReference type="Proteomes" id="UP001500886">
    <property type="component" value="Unassembled WGS sequence"/>
</dbReference>
<dbReference type="SUPFAM" id="SSF54637">
    <property type="entry name" value="Thioesterase/thiol ester dehydrase-isomerase"/>
    <property type="match status" value="1"/>
</dbReference>
<dbReference type="InterPro" id="IPR002878">
    <property type="entry name" value="ChsH2_C"/>
</dbReference>
<evidence type="ECO:0000313" key="4">
    <source>
        <dbReference type="EMBL" id="GAA2709184.1"/>
    </source>
</evidence>
<feature type="domain" description="ChsH2 C-terminal OB-fold" evidence="1">
    <location>
        <begin position="224"/>
        <end position="285"/>
    </location>
</feature>
<dbReference type="PANTHER" id="PTHR34075">
    <property type="entry name" value="BLR3430 PROTEIN"/>
    <property type="match status" value="1"/>
</dbReference>
<dbReference type="Pfam" id="PF12172">
    <property type="entry name" value="zf-ChsH2"/>
    <property type="match status" value="1"/>
</dbReference>
<evidence type="ECO:0000259" key="2">
    <source>
        <dbReference type="Pfam" id="PF12172"/>
    </source>
</evidence>
<dbReference type="Pfam" id="PF13452">
    <property type="entry name" value="FAS1_DH_region"/>
    <property type="match status" value="1"/>
</dbReference>
<dbReference type="InterPro" id="IPR052513">
    <property type="entry name" value="Thioester_dehydratase-like"/>
</dbReference>
<dbReference type="InterPro" id="IPR039569">
    <property type="entry name" value="FAS1-like_DH_region"/>
</dbReference>
<comment type="caution">
    <text evidence="4">The sequence shown here is derived from an EMBL/GenBank/DDBJ whole genome shotgun (WGS) entry which is preliminary data.</text>
</comment>
<name>A0ABN3TLQ4_9ACTN</name>
<dbReference type="Pfam" id="PF01796">
    <property type="entry name" value="OB_ChsH2_C"/>
    <property type="match status" value="1"/>
</dbReference>
<dbReference type="RefSeq" id="WP_344433135.1">
    <property type="nucleotide sequence ID" value="NZ_BAAASL010000002.1"/>
</dbReference>
<accession>A0ABN3TLQ4</accession>
<dbReference type="Gene3D" id="6.10.30.10">
    <property type="match status" value="1"/>
</dbReference>
<protein>
    <submittedName>
        <fullName evidence="4">3-oxo-23,24-bisnorchol-4,17(20)-dien-22-oyl-CoA hydratase subunit alpha ChsH2</fullName>
    </submittedName>
</protein>
<dbReference type="InterPro" id="IPR029069">
    <property type="entry name" value="HotDog_dom_sf"/>
</dbReference>
<reference evidence="4 5" key="1">
    <citation type="journal article" date="2019" name="Int. J. Syst. Evol. Microbiol.">
        <title>The Global Catalogue of Microorganisms (GCM) 10K type strain sequencing project: providing services to taxonomists for standard genome sequencing and annotation.</title>
        <authorList>
            <consortium name="The Broad Institute Genomics Platform"/>
            <consortium name="The Broad Institute Genome Sequencing Center for Infectious Disease"/>
            <person name="Wu L."/>
            <person name="Ma J."/>
        </authorList>
    </citation>
    <scope>NUCLEOTIDE SEQUENCE [LARGE SCALE GENOMIC DNA]</scope>
    <source>
        <strain evidence="4 5">JCM 4542</strain>
    </source>
</reference>
<proteinExistence type="predicted"/>
<dbReference type="SUPFAM" id="SSF50249">
    <property type="entry name" value="Nucleic acid-binding proteins"/>
    <property type="match status" value="1"/>
</dbReference>
<feature type="domain" description="FAS1-like dehydratase" evidence="3">
    <location>
        <begin position="23"/>
        <end position="154"/>
    </location>
</feature>
<feature type="domain" description="ChsH2 rubredoxin-like zinc ribbon" evidence="2">
    <location>
        <begin position="186"/>
        <end position="221"/>
    </location>
</feature>
<dbReference type="EMBL" id="BAAASL010000002">
    <property type="protein sequence ID" value="GAA2709184.1"/>
    <property type="molecule type" value="Genomic_DNA"/>
</dbReference>
<dbReference type="PANTHER" id="PTHR34075:SF5">
    <property type="entry name" value="BLR3430 PROTEIN"/>
    <property type="match status" value="1"/>
</dbReference>
<sequence>MSDDDLFARLRSYEGCPAASGTGRYPVNTAMIGHWCEVMGHSDPGPAHGGPAAIAPPAMLQAWIMPGPAGADAPGAGRSAAYGELLALLDAAGCTAVVATDCEQEYLRPLRPGDVITFDSVIEQISPRKTTSLGTGHFVTTRTEIRANGEPAATHRFRILKYHPQPTADASRRPRPVVNRDNAGFWEGVAGSRLLLQRCTACGRLRFPWGPGCPDCGSDRWGTEEASGAGTVHSYVVVHHPPHPAFAPPYAVGLVELAEGVRMISNITGAGPADLRIGMPVELEFARAYGPGDAQQLPFFRARRQDAP</sequence>
<evidence type="ECO:0000259" key="3">
    <source>
        <dbReference type="Pfam" id="PF13452"/>
    </source>
</evidence>
<keyword evidence="5" id="KW-1185">Reference proteome</keyword>